<evidence type="ECO:0000313" key="5">
    <source>
        <dbReference type="Proteomes" id="UP000479639"/>
    </source>
</evidence>
<evidence type="ECO:0000256" key="2">
    <source>
        <dbReference type="SAM" id="Phobius"/>
    </source>
</evidence>
<accession>A0A7C8FVA6</accession>
<reference evidence="4 5" key="1">
    <citation type="submission" date="2019-09" db="EMBL/GenBank/DDBJ databases">
        <title>Whole genome shotgun sequencing (WGS) of Ellagibacter isourolithinifaciens DSM 104140(T) and Adlercreutzia muris DSM 29508(T).</title>
        <authorList>
            <person name="Stoll D.A."/>
            <person name="Danylec N."/>
            <person name="Huch M."/>
        </authorList>
    </citation>
    <scope>NUCLEOTIDE SEQUENCE [LARGE SCALE GENOMIC DNA]</scope>
    <source>
        <strain evidence="4 5">DSM 29508</strain>
    </source>
</reference>
<evidence type="ECO:0000256" key="3">
    <source>
        <dbReference type="SAM" id="SignalP"/>
    </source>
</evidence>
<protein>
    <recommendedName>
        <fullName evidence="6">LPXTG cell wall anchor domain-containing protein</fullName>
    </recommendedName>
</protein>
<feature type="region of interest" description="Disordered" evidence="1">
    <location>
        <begin position="204"/>
        <end position="248"/>
    </location>
</feature>
<feature type="signal peptide" evidence="3">
    <location>
        <begin position="1"/>
        <end position="37"/>
    </location>
</feature>
<sequence length="285" mass="30560">MYSLTKTRPSLRYLTALLLALMVASALSLLTAAPAFAKTYDEAWTVEFTGTEMKDDGTANITKTLGSMQPGDSARFTIEMKEGSQGSADWYMRNKVLTTMEESMANANERSGGSYSYKLTYITPKNEEKVILTNEVVSGEVEGDGTETRGLFDATEATGEWFYLDTLAADARAYMVLEVAIDGETHGNTYFDTDASVQLAFAAEPSDEEGTKGEADPPSGDPKDDPKQKNSPKSGDTKKSGGKLSQTGDMLPLGIIVAVAVVAAGVVVVAAVRSRKRNDKEGDAR</sequence>
<evidence type="ECO:0000256" key="1">
    <source>
        <dbReference type="SAM" id="MobiDB-lite"/>
    </source>
</evidence>
<name>A0A7C8FVA6_9ACTN</name>
<feature type="transmembrane region" description="Helical" evidence="2">
    <location>
        <begin position="250"/>
        <end position="272"/>
    </location>
</feature>
<gene>
    <name evidence="4" type="ORF">F8D48_07720</name>
</gene>
<feature type="compositionally biased region" description="Basic and acidic residues" evidence="1">
    <location>
        <begin position="209"/>
        <end position="228"/>
    </location>
</feature>
<proteinExistence type="predicted"/>
<keyword evidence="2" id="KW-0472">Membrane</keyword>
<evidence type="ECO:0000313" key="4">
    <source>
        <dbReference type="EMBL" id="KAB1645844.1"/>
    </source>
</evidence>
<keyword evidence="3" id="KW-0732">Signal</keyword>
<keyword evidence="2" id="KW-1133">Transmembrane helix</keyword>
<comment type="caution">
    <text evidence="4">The sequence shown here is derived from an EMBL/GenBank/DDBJ whole genome shotgun (WGS) entry which is preliminary data.</text>
</comment>
<dbReference type="Proteomes" id="UP000479639">
    <property type="component" value="Unassembled WGS sequence"/>
</dbReference>
<evidence type="ECO:0008006" key="6">
    <source>
        <dbReference type="Google" id="ProtNLM"/>
    </source>
</evidence>
<feature type="chain" id="PRO_5028883024" description="LPXTG cell wall anchor domain-containing protein" evidence="3">
    <location>
        <begin position="38"/>
        <end position="285"/>
    </location>
</feature>
<keyword evidence="2" id="KW-0812">Transmembrane</keyword>
<dbReference type="AlphaFoldDB" id="A0A7C8FVA6"/>
<dbReference type="EMBL" id="WAJS01000022">
    <property type="protein sequence ID" value="KAB1645844.1"/>
    <property type="molecule type" value="Genomic_DNA"/>
</dbReference>
<keyword evidence="5" id="KW-1185">Reference proteome</keyword>
<dbReference type="RefSeq" id="WP_151430961.1">
    <property type="nucleotide sequence ID" value="NZ_JANJZI010000007.1"/>
</dbReference>
<organism evidence="4 5">
    <name type="scientific">Adlercreutzia muris</name>
    <dbReference type="NCBI Taxonomy" id="1796610"/>
    <lineage>
        <taxon>Bacteria</taxon>
        <taxon>Bacillati</taxon>
        <taxon>Actinomycetota</taxon>
        <taxon>Coriobacteriia</taxon>
        <taxon>Eggerthellales</taxon>
        <taxon>Eggerthellaceae</taxon>
        <taxon>Adlercreutzia</taxon>
    </lineage>
</organism>